<dbReference type="PROSITE" id="PS50113">
    <property type="entry name" value="PAC"/>
    <property type="match status" value="1"/>
</dbReference>
<dbReference type="SUPFAM" id="SSF52172">
    <property type="entry name" value="CheY-like"/>
    <property type="match status" value="1"/>
</dbReference>
<keyword evidence="8" id="KW-0067">ATP-binding</keyword>
<evidence type="ECO:0000259" key="18">
    <source>
        <dbReference type="PROSITE" id="PS50113"/>
    </source>
</evidence>
<keyword evidence="5" id="KW-0808">Transferase</keyword>
<dbReference type="Pfam" id="PF02518">
    <property type="entry name" value="HATPase_c"/>
    <property type="match status" value="1"/>
</dbReference>
<dbReference type="SMART" id="SM00448">
    <property type="entry name" value="REC"/>
    <property type="match status" value="1"/>
</dbReference>
<dbReference type="PROSITE" id="PS50109">
    <property type="entry name" value="HIS_KIN"/>
    <property type="match status" value="1"/>
</dbReference>
<keyword evidence="11" id="KW-0131">Cell cycle</keyword>
<feature type="modified residue" description="4-aspartylphosphate" evidence="14">
    <location>
        <position position="619"/>
    </location>
</feature>
<dbReference type="Pfam" id="PF01590">
    <property type="entry name" value="GAF"/>
    <property type="match status" value="1"/>
</dbReference>
<keyword evidence="20" id="KW-1185">Reference proteome</keyword>
<dbReference type="PANTHER" id="PTHR45339:SF1">
    <property type="entry name" value="HYBRID SIGNAL TRANSDUCTION HISTIDINE KINASE J"/>
    <property type="match status" value="1"/>
</dbReference>
<evidence type="ECO:0000313" key="19">
    <source>
        <dbReference type="EMBL" id="QKJ65775.1"/>
    </source>
</evidence>
<evidence type="ECO:0000256" key="1">
    <source>
        <dbReference type="ARBA" id="ARBA00000085"/>
    </source>
</evidence>
<dbReference type="Gene3D" id="2.10.70.100">
    <property type="match status" value="1"/>
</dbReference>
<dbReference type="Gene3D" id="3.40.50.2300">
    <property type="match status" value="1"/>
</dbReference>
<evidence type="ECO:0000256" key="6">
    <source>
        <dbReference type="ARBA" id="ARBA00022741"/>
    </source>
</evidence>
<dbReference type="GO" id="GO:0005524">
    <property type="term" value="F:ATP binding"/>
    <property type="evidence" value="ECO:0007669"/>
    <property type="project" value="UniProtKB-KW"/>
</dbReference>
<dbReference type="Gene3D" id="3.30.565.10">
    <property type="entry name" value="Histidine kinase-like ATPase, C-terminal domain"/>
    <property type="match status" value="1"/>
</dbReference>
<dbReference type="PRINTS" id="PR00344">
    <property type="entry name" value="BCTRLSENSOR"/>
</dbReference>
<dbReference type="Pfam" id="PF08447">
    <property type="entry name" value="PAS_3"/>
    <property type="match status" value="1"/>
</dbReference>
<evidence type="ECO:0000256" key="13">
    <source>
        <dbReference type="ARBA" id="ARBA00070152"/>
    </source>
</evidence>
<dbReference type="Proteomes" id="UP000504844">
    <property type="component" value="Chromosome"/>
</dbReference>
<gene>
    <name evidence="19" type="ORF">HQN60_02990</name>
</gene>
<feature type="domain" description="Response regulatory" evidence="17">
    <location>
        <begin position="570"/>
        <end position="686"/>
    </location>
</feature>
<sequence>MLVDPAIIPANETQRIAALRRYDILDTPPDGTFDSVTKLAAKLFGVPIAIVSLVDTDRIWFKSHYGVDVPQIDRDPGLCASGILGDTPYVLTNAIKDPRSLSNPLVAGEFGLRFYVGVPLKTHDNYNLGMLCCLGTQPREVTEAELEDLACLGQLVMDQMEIRLGARRIDDLNHQILLAQERTKLAVRAGNVGVWGLELASQRFDWDEQMHNLYEQRPNRFAYSPAEWLELIVPQDRARVQSAWEATVNEGTPFEQEFRVSTISGSPRYLKGLAQAFKDQAGCVTRILGTNWDVTAERLASETLRQAKEAAEAAERAKSSFLANMSHELRTPLNAVIGFAEVMKHDHSLSKVNKEYVNIINHSGSHLLSLINEVLDMAKVESGRMELLENDLNLPIFLKTVSSMIGMRAEKKDLQFIKEFASDLPDFIRTDELKFRQILLNLLSNAIKFTTQGEVRLLAGFTAGATPDFGSVFVEVSDTGPGMSAEEMDKLFTPFQQGQAGRQSQEGTGLGLVLSQKFVELMGGTMTVRSTPGAGSSFGFNIQVQVVQSEAMQESLREVIGLAPDQPRVKVLIVDDVFLIRSVIENLLGAIGFDVRSADCGQEAIALFSSFQPDFIWTDLVMPGMNGDEATRAIRQLPGGDKVKIVCMTASVLAEERANILDSGVDDVLFKPIRESLLLSTMQRLLGIKYIYSDEILSDGDTMSDEELLDSANLSYMEIPWRKAFHAATLSGETDQVQTMIQTLAATDQDLAMALQTQLDELNLERLELFARLQLKPLVVE</sequence>
<accession>A0A6M8SKX2</accession>
<keyword evidence="4 14" id="KW-0597">Phosphoprotein</keyword>
<evidence type="ECO:0000259" key="17">
    <source>
        <dbReference type="PROSITE" id="PS50110"/>
    </source>
</evidence>
<dbReference type="InterPro" id="IPR003018">
    <property type="entry name" value="GAF"/>
</dbReference>
<dbReference type="Pfam" id="PF00072">
    <property type="entry name" value="Response_reg"/>
    <property type="match status" value="1"/>
</dbReference>
<organism evidence="19 20">
    <name type="scientific">Deefgea piscis</name>
    <dbReference type="NCBI Taxonomy" id="2739061"/>
    <lineage>
        <taxon>Bacteria</taxon>
        <taxon>Pseudomonadati</taxon>
        <taxon>Pseudomonadota</taxon>
        <taxon>Betaproteobacteria</taxon>
        <taxon>Neisseriales</taxon>
        <taxon>Chitinibacteraceae</taxon>
        <taxon>Deefgea</taxon>
    </lineage>
</organism>
<dbReference type="CDD" id="cd16922">
    <property type="entry name" value="HATPase_EvgS-ArcB-TorS-like"/>
    <property type="match status" value="1"/>
</dbReference>
<evidence type="ECO:0000256" key="8">
    <source>
        <dbReference type="ARBA" id="ARBA00022840"/>
    </source>
</evidence>
<dbReference type="InterPro" id="IPR011006">
    <property type="entry name" value="CheY-like_superfamily"/>
</dbReference>
<dbReference type="KEGG" id="dee:HQN60_02990"/>
<dbReference type="InterPro" id="IPR000014">
    <property type="entry name" value="PAS"/>
</dbReference>
<evidence type="ECO:0000256" key="10">
    <source>
        <dbReference type="ARBA" id="ARBA00023136"/>
    </source>
</evidence>
<dbReference type="SUPFAM" id="SSF47384">
    <property type="entry name" value="Homodimeric domain of signal transducing histidine kinase"/>
    <property type="match status" value="1"/>
</dbReference>
<dbReference type="InterPro" id="IPR000700">
    <property type="entry name" value="PAS-assoc_C"/>
</dbReference>
<evidence type="ECO:0000256" key="9">
    <source>
        <dbReference type="ARBA" id="ARBA00023012"/>
    </source>
</evidence>
<dbReference type="Pfam" id="PF00512">
    <property type="entry name" value="HisKA"/>
    <property type="match status" value="1"/>
</dbReference>
<dbReference type="InterPro" id="IPR005467">
    <property type="entry name" value="His_kinase_dom"/>
</dbReference>
<dbReference type="SUPFAM" id="SSF55785">
    <property type="entry name" value="PYP-like sensor domain (PAS domain)"/>
    <property type="match status" value="1"/>
</dbReference>
<evidence type="ECO:0000256" key="5">
    <source>
        <dbReference type="ARBA" id="ARBA00022679"/>
    </source>
</evidence>
<dbReference type="SUPFAM" id="SSF55781">
    <property type="entry name" value="GAF domain-like"/>
    <property type="match status" value="1"/>
</dbReference>
<dbReference type="Gene3D" id="3.30.450.20">
    <property type="entry name" value="PAS domain"/>
    <property type="match status" value="1"/>
</dbReference>
<keyword evidence="7" id="KW-0418">Kinase</keyword>
<reference evidence="19 20" key="1">
    <citation type="submission" date="2020-05" db="EMBL/GenBank/DDBJ databases">
        <title>Complete genome sequence of Deefgea sp. D17.</title>
        <authorList>
            <person name="Bae J.-W."/>
            <person name="Han J.E."/>
        </authorList>
    </citation>
    <scope>NUCLEOTIDE SEQUENCE [LARGE SCALE GENOMIC DNA]</scope>
    <source>
        <strain evidence="19 20">D17</strain>
    </source>
</reference>
<dbReference type="InterPro" id="IPR029016">
    <property type="entry name" value="GAF-like_dom_sf"/>
</dbReference>
<evidence type="ECO:0000259" key="16">
    <source>
        <dbReference type="PROSITE" id="PS50109"/>
    </source>
</evidence>
<dbReference type="FunFam" id="3.30.565.10:FF:000010">
    <property type="entry name" value="Sensor histidine kinase RcsC"/>
    <property type="match status" value="1"/>
</dbReference>
<keyword evidence="6" id="KW-0547">Nucleotide-binding</keyword>
<evidence type="ECO:0000256" key="7">
    <source>
        <dbReference type="ARBA" id="ARBA00022777"/>
    </source>
</evidence>
<dbReference type="FunFam" id="1.10.287.130:FF:000038">
    <property type="entry name" value="Sensory transduction histidine kinase"/>
    <property type="match status" value="1"/>
</dbReference>
<protein>
    <recommendedName>
        <fullName evidence="13">Virulence sensor protein BvgS</fullName>
        <ecNumber evidence="3">2.7.13.3</ecNumber>
    </recommendedName>
</protein>
<dbReference type="PROSITE" id="PS50110">
    <property type="entry name" value="RESPONSE_REGULATORY"/>
    <property type="match status" value="1"/>
</dbReference>
<keyword evidence="10" id="KW-0472">Membrane</keyword>
<dbReference type="EMBL" id="CP054143">
    <property type="protein sequence ID" value="QKJ65775.1"/>
    <property type="molecule type" value="Genomic_DNA"/>
</dbReference>
<comment type="function">
    <text evidence="12">Member of the two-component regulatory system BvgS/BvgA. Phosphorylates BvgA via a four-step phosphorelay in response to environmental signals.</text>
</comment>
<evidence type="ECO:0000256" key="14">
    <source>
        <dbReference type="PROSITE-ProRule" id="PRU00169"/>
    </source>
</evidence>
<dbReference type="InterPro" id="IPR001789">
    <property type="entry name" value="Sig_transdc_resp-reg_receiver"/>
</dbReference>
<dbReference type="InterPro" id="IPR004358">
    <property type="entry name" value="Sig_transdc_His_kin-like_C"/>
</dbReference>
<dbReference type="GO" id="GO:0000155">
    <property type="term" value="F:phosphorelay sensor kinase activity"/>
    <property type="evidence" value="ECO:0007669"/>
    <property type="project" value="InterPro"/>
</dbReference>
<evidence type="ECO:0000313" key="20">
    <source>
        <dbReference type="Proteomes" id="UP000504844"/>
    </source>
</evidence>
<dbReference type="CDD" id="cd00082">
    <property type="entry name" value="HisKA"/>
    <property type="match status" value="1"/>
</dbReference>
<dbReference type="AlphaFoldDB" id="A0A6M8SKX2"/>
<dbReference type="InterPro" id="IPR035965">
    <property type="entry name" value="PAS-like_dom_sf"/>
</dbReference>
<dbReference type="InterPro" id="IPR003594">
    <property type="entry name" value="HATPase_dom"/>
</dbReference>
<dbReference type="EC" id="2.7.13.3" evidence="3"/>
<evidence type="ECO:0000256" key="4">
    <source>
        <dbReference type="ARBA" id="ARBA00022553"/>
    </source>
</evidence>
<evidence type="ECO:0000256" key="11">
    <source>
        <dbReference type="ARBA" id="ARBA00023306"/>
    </source>
</evidence>
<comment type="catalytic activity">
    <reaction evidence="1">
        <text>ATP + protein L-histidine = ADP + protein N-phospho-L-histidine.</text>
        <dbReference type="EC" id="2.7.13.3"/>
    </reaction>
</comment>
<dbReference type="InterPro" id="IPR013655">
    <property type="entry name" value="PAS_fold_3"/>
</dbReference>
<dbReference type="CDD" id="cd00130">
    <property type="entry name" value="PAS"/>
    <property type="match status" value="1"/>
</dbReference>
<name>A0A6M8SKX2_9NEIS</name>
<evidence type="ECO:0000256" key="2">
    <source>
        <dbReference type="ARBA" id="ARBA00004370"/>
    </source>
</evidence>
<feature type="domain" description="PAC" evidence="18">
    <location>
        <begin position="254"/>
        <end position="306"/>
    </location>
</feature>
<dbReference type="CDD" id="cd17546">
    <property type="entry name" value="REC_hyHK_CKI1_RcsC-like"/>
    <property type="match status" value="1"/>
</dbReference>
<dbReference type="Gene3D" id="1.10.287.130">
    <property type="match status" value="1"/>
</dbReference>
<dbReference type="SMART" id="SM00388">
    <property type="entry name" value="HisKA"/>
    <property type="match status" value="1"/>
</dbReference>
<evidence type="ECO:0000256" key="12">
    <source>
        <dbReference type="ARBA" id="ARBA00058004"/>
    </source>
</evidence>
<dbReference type="InterPro" id="IPR036890">
    <property type="entry name" value="HATPase_C_sf"/>
</dbReference>
<proteinExistence type="predicted"/>
<dbReference type="InterPro" id="IPR036097">
    <property type="entry name" value="HisK_dim/P_sf"/>
</dbReference>
<keyword evidence="15" id="KW-0175">Coiled coil</keyword>
<dbReference type="SMART" id="SM00387">
    <property type="entry name" value="HATPase_c"/>
    <property type="match status" value="1"/>
</dbReference>
<dbReference type="Gene3D" id="3.30.450.40">
    <property type="match status" value="1"/>
</dbReference>
<evidence type="ECO:0000256" key="3">
    <source>
        <dbReference type="ARBA" id="ARBA00012438"/>
    </source>
</evidence>
<dbReference type="PANTHER" id="PTHR45339">
    <property type="entry name" value="HYBRID SIGNAL TRANSDUCTION HISTIDINE KINASE J"/>
    <property type="match status" value="1"/>
</dbReference>
<dbReference type="SUPFAM" id="SSF55874">
    <property type="entry name" value="ATPase domain of HSP90 chaperone/DNA topoisomerase II/histidine kinase"/>
    <property type="match status" value="1"/>
</dbReference>
<feature type="domain" description="Histidine kinase" evidence="16">
    <location>
        <begin position="324"/>
        <end position="546"/>
    </location>
</feature>
<comment type="subcellular location">
    <subcellularLocation>
        <location evidence="2">Membrane</location>
    </subcellularLocation>
</comment>
<dbReference type="InterPro" id="IPR003661">
    <property type="entry name" value="HisK_dim/P_dom"/>
</dbReference>
<feature type="coiled-coil region" evidence="15">
    <location>
        <begin position="297"/>
        <end position="324"/>
    </location>
</feature>
<dbReference type="RefSeq" id="WP_173532283.1">
    <property type="nucleotide sequence ID" value="NZ_CP054143.1"/>
</dbReference>
<keyword evidence="9" id="KW-0902">Two-component regulatory system</keyword>
<evidence type="ECO:0000256" key="15">
    <source>
        <dbReference type="SAM" id="Coils"/>
    </source>
</evidence>
<dbReference type="GO" id="GO:0016020">
    <property type="term" value="C:membrane"/>
    <property type="evidence" value="ECO:0007669"/>
    <property type="project" value="UniProtKB-SubCell"/>
</dbReference>